<evidence type="ECO:0000313" key="8">
    <source>
        <dbReference type="Proteomes" id="UP000320762"/>
    </source>
</evidence>
<dbReference type="Proteomes" id="UP000320762">
    <property type="component" value="Unassembled WGS sequence"/>
</dbReference>
<name>A0A550C240_9AGAR</name>
<dbReference type="InterPro" id="IPR023395">
    <property type="entry name" value="MCP_dom_sf"/>
</dbReference>
<keyword evidence="4 5" id="KW-0472">Membrane</keyword>
<dbReference type="SUPFAM" id="SSF103506">
    <property type="entry name" value="Mitochondrial carrier"/>
    <property type="match status" value="1"/>
</dbReference>
<keyword evidence="3" id="KW-1133">Transmembrane helix</keyword>
<dbReference type="GO" id="GO:0016020">
    <property type="term" value="C:membrane"/>
    <property type="evidence" value="ECO:0007669"/>
    <property type="project" value="UniProtKB-SubCell"/>
</dbReference>
<reference evidence="7 8" key="1">
    <citation type="journal article" date="2019" name="New Phytol.">
        <title>Comparative genomics reveals unique wood-decay strategies and fruiting body development in the Schizophyllaceae.</title>
        <authorList>
            <person name="Almasi E."/>
            <person name="Sahu N."/>
            <person name="Krizsan K."/>
            <person name="Balint B."/>
            <person name="Kovacs G.M."/>
            <person name="Kiss B."/>
            <person name="Cseklye J."/>
            <person name="Drula E."/>
            <person name="Henrissat B."/>
            <person name="Nagy I."/>
            <person name="Chovatia M."/>
            <person name="Adam C."/>
            <person name="LaButti K."/>
            <person name="Lipzen A."/>
            <person name="Riley R."/>
            <person name="Grigoriev I.V."/>
            <person name="Nagy L.G."/>
        </authorList>
    </citation>
    <scope>NUCLEOTIDE SEQUENCE [LARGE SCALE GENOMIC DNA]</scope>
    <source>
        <strain evidence="7 8">NL-1724</strain>
    </source>
</reference>
<evidence type="ECO:0000313" key="7">
    <source>
        <dbReference type="EMBL" id="TRM58850.1"/>
    </source>
</evidence>
<comment type="subcellular location">
    <subcellularLocation>
        <location evidence="1">Membrane</location>
        <topology evidence="1">Multi-pass membrane protein</topology>
    </subcellularLocation>
</comment>
<accession>A0A550C240</accession>
<dbReference type="AlphaFoldDB" id="A0A550C240"/>
<dbReference type="Pfam" id="PF00153">
    <property type="entry name" value="Mito_carr"/>
    <property type="match status" value="1"/>
</dbReference>
<evidence type="ECO:0000256" key="4">
    <source>
        <dbReference type="ARBA" id="ARBA00023136"/>
    </source>
</evidence>
<keyword evidence="8" id="KW-1185">Reference proteome</keyword>
<sequence>MRIKLLDLGHIRGILFEEPKYSFKPAATLSELAAACVMPVLVGQPLDTVKPRAQIAPESLMGETNDIRTIMIRAPEGRPDVATMRREGFLASYKDMADPLFGTPGVNLLLFAAYGALKSVISLFPQAPLKETSAADAMRCTGKLR</sequence>
<protein>
    <submittedName>
        <fullName evidence="7">Uncharacterized protein</fullName>
    </submittedName>
</protein>
<evidence type="ECO:0000256" key="6">
    <source>
        <dbReference type="RuleBase" id="RU000488"/>
    </source>
</evidence>
<dbReference type="InterPro" id="IPR018108">
    <property type="entry name" value="MCP_transmembrane"/>
</dbReference>
<evidence type="ECO:0000256" key="1">
    <source>
        <dbReference type="ARBA" id="ARBA00004141"/>
    </source>
</evidence>
<evidence type="ECO:0000256" key="3">
    <source>
        <dbReference type="ARBA" id="ARBA00022989"/>
    </source>
</evidence>
<proteinExistence type="inferred from homology"/>
<dbReference type="OrthoDB" id="14252at2759"/>
<dbReference type="EMBL" id="VDMD01000032">
    <property type="protein sequence ID" value="TRM58850.1"/>
    <property type="molecule type" value="Genomic_DNA"/>
</dbReference>
<comment type="similarity">
    <text evidence="6">Belongs to the mitochondrial carrier (TC 2.A.29) family.</text>
</comment>
<gene>
    <name evidence="7" type="ORF">BD626DRAFT_539698</name>
</gene>
<keyword evidence="6" id="KW-0813">Transport</keyword>
<evidence type="ECO:0000256" key="2">
    <source>
        <dbReference type="ARBA" id="ARBA00022692"/>
    </source>
</evidence>
<evidence type="ECO:0000256" key="5">
    <source>
        <dbReference type="PROSITE-ProRule" id="PRU00282"/>
    </source>
</evidence>
<dbReference type="PROSITE" id="PS50920">
    <property type="entry name" value="SOLCAR"/>
    <property type="match status" value="1"/>
</dbReference>
<organism evidence="7 8">
    <name type="scientific">Schizophyllum amplum</name>
    <dbReference type="NCBI Taxonomy" id="97359"/>
    <lineage>
        <taxon>Eukaryota</taxon>
        <taxon>Fungi</taxon>
        <taxon>Dikarya</taxon>
        <taxon>Basidiomycota</taxon>
        <taxon>Agaricomycotina</taxon>
        <taxon>Agaricomycetes</taxon>
        <taxon>Agaricomycetidae</taxon>
        <taxon>Agaricales</taxon>
        <taxon>Schizophyllaceae</taxon>
        <taxon>Schizophyllum</taxon>
    </lineage>
</organism>
<keyword evidence="2 5" id="KW-0812">Transmembrane</keyword>
<comment type="caution">
    <text evidence="7">The sequence shown here is derived from an EMBL/GenBank/DDBJ whole genome shotgun (WGS) entry which is preliminary data.</text>
</comment>
<feature type="repeat" description="Solcar" evidence="5">
    <location>
        <begin position="23"/>
        <end position="120"/>
    </location>
</feature>